<keyword evidence="1" id="KW-0175">Coiled coil</keyword>
<feature type="non-terminal residue" evidence="3">
    <location>
        <position position="1"/>
    </location>
</feature>
<organism evidence="3 4">
    <name type="scientific">Metschnikowia bicuspidata var. bicuspidata NRRL YB-4993</name>
    <dbReference type="NCBI Taxonomy" id="869754"/>
    <lineage>
        <taxon>Eukaryota</taxon>
        <taxon>Fungi</taxon>
        <taxon>Dikarya</taxon>
        <taxon>Ascomycota</taxon>
        <taxon>Saccharomycotina</taxon>
        <taxon>Pichiomycetes</taxon>
        <taxon>Metschnikowiaceae</taxon>
        <taxon>Metschnikowia</taxon>
    </lineage>
</organism>
<feature type="non-terminal residue" evidence="3">
    <location>
        <position position="294"/>
    </location>
</feature>
<dbReference type="OrthoDB" id="4094308at2759"/>
<keyword evidence="4" id="KW-1185">Reference proteome</keyword>
<dbReference type="RefSeq" id="XP_018714701.1">
    <property type="nucleotide sequence ID" value="XM_018854943.1"/>
</dbReference>
<reference evidence="3 4" key="1">
    <citation type="submission" date="2016-05" db="EMBL/GenBank/DDBJ databases">
        <title>Comparative genomics of biotechnologically important yeasts.</title>
        <authorList>
            <consortium name="DOE Joint Genome Institute"/>
            <person name="Riley R."/>
            <person name="Haridas S."/>
            <person name="Wolfe K.H."/>
            <person name="Lopes M.R."/>
            <person name="Hittinger C.T."/>
            <person name="Goker M."/>
            <person name="Salamov A."/>
            <person name="Wisecaver J."/>
            <person name="Long T.M."/>
            <person name="Aerts A.L."/>
            <person name="Barry K."/>
            <person name="Choi C."/>
            <person name="Clum A."/>
            <person name="Coughlan A.Y."/>
            <person name="Deshpande S."/>
            <person name="Douglass A.P."/>
            <person name="Hanson S.J."/>
            <person name="Klenk H.-P."/>
            <person name="LaButti K."/>
            <person name="Lapidus A."/>
            <person name="Lindquist E."/>
            <person name="Lipzen A."/>
            <person name="Meier-kolthoff J.P."/>
            <person name="Ohm R.A."/>
            <person name="Otillar R.P."/>
            <person name="Pangilinan J."/>
            <person name="Peng Y."/>
            <person name="Rokas A."/>
            <person name="Rosa C.A."/>
            <person name="Scheuner C."/>
            <person name="Sibirny A.A."/>
            <person name="Slot J.C."/>
            <person name="Stielow J.B."/>
            <person name="Sun H."/>
            <person name="Kurtzman C.P."/>
            <person name="Blackwell M."/>
            <person name="Grigoriev I.V."/>
            <person name="Jeffries T.W."/>
        </authorList>
    </citation>
    <scope>NUCLEOTIDE SEQUENCE [LARGE SCALE GENOMIC DNA]</scope>
    <source>
        <strain evidence="3 4">NRRL YB-4993</strain>
    </source>
</reference>
<comment type="caution">
    <text evidence="3">The sequence shown here is derived from an EMBL/GenBank/DDBJ whole genome shotgun (WGS) entry which is preliminary data.</text>
</comment>
<dbReference type="Proteomes" id="UP000092555">
    <property type="component" value="Unassembled WGS sequence"/>
</dbReference>
<evidence type="ECO:0000256" key="2">
    <source>
        <dbReference type="SAM" id="MobiDB-lite"/>
    </source>
</evidence>
<proteinExistence type="predicted"/>
<evidence type="ECO:0000313" key="3">
    <source>
        <dbReference type="EMBL" id="OBA24220.1"/>
    </source>
</evidence>
<dbReference type="GeneID" id="30027919"/>
<gene>
    <name evidence="3" type="ORF">METBIDRAFT_20192</name>
</gene>
<feature type="coiled-coil region" evidence="1">
    <location>
        <begin position="176"/>
        <end position="217"/>
    </location>
</feature>
<dbReference type="EMBL" id="LXTC01000001">
    <property type="protein sequence ID" value="OBA24220.1"/>
    <property type="molecule type" value="Genomic_DNA"/>
</dbReference>
<dbReference type="AlphaFoldDB" id="A0A1A0HJM7"/>
<accession>A0A1A0HJM7</accession>
<name>A0A1A0HJM7_9ASCO</name>
<protein>
    <submittedName>
        <fullName evidence="3">Uncharacterized protein</fullName>
    </submittedName>
</protein>
<feature type="compositionally biased region" description="Basic residues" evidence="2">
    <location>
        <begin position="282"/>
        <end position="294"/>
    </location>
</feature>
<evidence type="ECO:0000256" key="1">
    <source>
        <dbReference type="SAM" id="Coils"/>
    </source>
</evidence>
<evidence type="ECO:0000313" key="4">
    <source>
        <dbReference type="Proteomes" id="UP000092555"/>
    </source>
</evidence>
<sequence>SGKVVSISLDVVSRETGRRVKTALAQLKISRLDGAAMLHLLAACEEGMFEAQLSPTKLKRAKTKKDLSNEEWEILSLFMFDANLVAETSAPDGFENVIFAGRLTSLEEYDPDTGELIGEELSETPPEFELFVRTGDRLPVEYGAMFLQHVDMDEVAHTDREKMDLLTWILEQSVQNLELQAELSKTRRRLEEIEAVLVQKERTIEEMESDYKTILRDMEDRFFQVLQSKKRKIAELEGDKVEDFGTLNQSYKERQKSNLKILHLEDIIVGEEHKKYGERSPKRDRKTRPMKRAP</sequence>
<feature type="region of interest" description="Disordered" evidence="2">
    <location>
        <begin position="273"/>
        <end position="294"/>
    </location>
</feature>